<dbReference type="Pfam" id="PF05229">
    <property type="entry name" value="SCPU"/>
    <property type="match status" value="1"/>
</dbReference>
<dbReference type="InterPro" id="IPR036937">
    <property type="entry name" value="Adhesion_dom_fimbrial_sf"/>
</dbReference>
<dbReference type="RefSeq" id="WP_064304226.1">
    <property type="nucleotide sequence ID" value="NZ_LUCV01000040.1"/>
</dbReference>
<dbReference type="PANTHER" id="PTHR37089">
    <property type="entry name" value="PROTEIN U-RELATED"/>
    <property type="match status" value="1"/>
</dbReference>
<feature type="signal peptide" evidence="1">
    <location>
        <begin position="1"/>
        <end position="22"/>
    </location>
</feature>
<keyword evidence="3" id="KW-0167">Capsid protein</keyword>
<comment type="caution">
    <text evidence="3">The sequence shown here is derived from an EMBL/GenBank/DDBJ whole genome shotgun (WGS) entry which is preliminary data.</text>
</comment>
<evidence type="ECO:0000313" key="4">
    <source>
        <dbReference type="Proteomes" id="UP000077752"/>
    </source>
</evidence>
<accession>A0A177SD86</accession>
<protein>
    <submittedName>
        <fullName evidence="3">Spore coat protein</fullName>
    </submittedName>
</protein>
<proteinExistence type="predicted"/>
<dbReference type="InterPro" id="IPR007893">
    <property type="entry name" value="Spore_coat_U/FanG"/>
</dbReference>
<dbReference type="EMBL" id="LUCV01000040">
    <property type="protein sequence ID" value="OAI86392.1"/>
    <property type="molecule type" value="Genomic_DNA"/>
</dbReference>
<dbReference type="Gene3D" id="2.60.40.1090">
    <property type="entry name" value="Fimbrial-type adhesion domain"/>
    <property type="match status" value="1"/>
</dbReference>
<keyword evidence="3" id="KW-0946">Virion</keyword>
<gene>
    <name evidence="3" type="ORF">AYO28_01500</name>
</gene>
<feature type="domain" description="Spore coat protein U/FanG" evidence="2">
    <location>
        <begin position="25"/>
        <end position="163"/>
    </location>
</feature>
<dbReference type="GO" id="GO:0007155">
    <property type="term" value="P:cell adhesion"/>
    <property type="evidence" value="ECO:0007669"/>
    <property type="project" value="InterPro"/>
</dbReference>
<evidence type="ECO:0000259" key="2">
    <source>
        <dbReference type="Pfam" id="PF05229"/>
    </source>
</evidence>
<sequence>MRGRLALALALLAAAAPIPLDAATSSTFLVNATVQAGCLVVGGVTNYGNLAFGSYSALSTAAVTTQLGGTTVTLQCTPGVTLSMKIGGGQNNNGVRNLKRSTGSNLVAYQLYSDAAFSQALGIDQTVNVSYADPTAIKLPVYARAQLTGALPAGSYSDVLQVTLTF</sequence>
<feature type="chain" id="PRO_5008073458" evidence="1">
    <location>
        <begin position="23"/>
        <end position="166"/>
    </location>
</feature>
<dbReference type="SMART" id="SM00972">
    <property type="entry name" value="SCPU"/>
    <property type="match status" value="1"/>
</dbReference>
<reference evidence="3 4" key="1">
    <citation type="submission" date="2016-03" db="EMBL/GenBank/DDBJ databases">
        <title>Draft Genome Assembly of Pseudomonas putida strain CBF10-2.</title>
        <authorList>
            <person name="Iyer R.S."/>
            <person name="Damania A."/>
        </authorList>
    </citation>
    <scope>NUCLEOTIDE SEQUENCE [LARGE SCALE GENOMIC DNA]</scope>
    <source>
        <strain evidence="3 4">CBF10-2</strain>
    </source>
</reference>
<name>A0A177SD86_PSEPU</name>
<dbReference type="Proteomes" id="UP000077752">
    <property type="component" value="Unassembled WGS sequence"/>
</dbReference>
<dbReference type="GO" id="GO:0009289">
    <property type="term" value="C:pilus"/>
    <property type="evidence" value="ECO:0007669"/>
    <property type="project" value="InterPro"/>
</dbReference>
<dbReference type="AlphaFoldDB" id="A0A177SD86"/>
<evidence type="ECO:0000313" key="3">
    <source>
        <dbReference type="EMBL" id="OAI86392.1"/>
    </source>
</evidence>
<organism evidence="3 4">
    <name type="scientific">Pseudomonas putida</name>
    <name type="common">Arthrobacter siderocapsulatus</name>
    <dbReference type="NCBI Taxonomy" id="303"/>
    <lineage>
        <taxon>Bacteria</taxon>
        <taxon>Pseudomonadati</taxon>
        <taxon>Pseudomonadota</taxon>
        <taxon>Gammaproteobacteria</taxon>
        <taxon>Pseudomonadales</taxon>
        <taxon>Pseudomonadaceae</taxon>
        <taxon>Pseudomonas</taxon>
    </lineage>
</organism>
<dbReference type="InterPro" id="IPR053167">
    <property type="entry name" value="Spore_coat_component"/>
</dbReference>
<keyword evidence="1" id="KW-0732">Signal</keyword>
<evidence type="ECO:0000256" key="1">
    <source>
        <dbReference type="SAM" id="SignalP"/>
    </source>
</evidence>
<dbReference type="PANTHER" id="PTHR37089:SF3">
    <property type="entry name" value="EXPORTED PROTEIN"/>
    <property type="match status" value="1"/>
</dbReference>